<dbReference type="CDD" id="cd16922">
    <property type="entry name" value="HATPase_EvgS-ArcB-TorS-like"/>
    <property type="match status" value="1"/>
</dbReference>
<feature type="domain" description="PAC" evidence="21">
    <location>
        <begin position="478"/>
        <end position="530"/>
    </location>
</feature>
<gene>
    <name evidence="22" type="ORF">NCWK1_0311</name>
</gene>
<dbReference type="SMART" id="SM00086">
    <property type="entry name" value="PAC"/>
    <property type="match status" value="7"/>
</dbReference>
<evidence type="ECO:0000256" key="5">
    <source>
        <dbReference type="ARBA" id="ARBA00022475"/>
    </source>
</evidence>
<dbReference type="NCBIfam" id="TIGR00229">
    <property type="entry name" value="sensory_box"/>
    <property type="match status" value="6"/>
</dbReference>
<evidence type="ECO:0000313" key="22">
    <source>
        <dbReference type="EMBL" id="GBE90594.1"/>
    </source>
</evidence>
<keyword evidence="14" id="KW-0902">Two-component regulatory system</keyword>
<evidence type="ECO:0000256" key="3">
    <source>
        <dbReference type="ARBA" id="ARBA00006402"/>
    </source>
</evidence>
<feature type="domain" description="PAC" evidence="21">
    <location>
        <begin position="730"/>
        <end position="782"/>
    </location>
</feature>
<keyword evidence="8" id="KW-0808">Transferase</keyword>
<evidence type="ECO:0000256" key="2">
    <source>
        <dbReference type="ARBA" id="ARBA00004429"/>
    </source>
</evidence>
<dbReference type="PANTHER" id="PTHR43304">
    <property type="entry name" value="PHYTOCHROME-LIKE PROTEIN CPH1"/>
    <property type="match status" value="1"/>
</dbReference>
<dbReference type="GO" id="GO:0000166">
    <property type="term" value="F:nucleotide binding"/>
    <property type="evidence" value="ECO:0007669"/>
    <property type="project" value="UniProtKB-KW"/>
</dbReference>
<dbReference type="PROSITE" id="PS50112">
    <property type="entry name" value="PAS"/>
    <property type="match status" value="5"/>
</dbReference>
<dbReference type="InterPro" id="IPR003661">
    <property type="entry name" value="HisK_dim/P_dom"/>
</dbReference>
<evidence type="ECO:0000256" key="12">
    <source>
        <dbReference type="ARBA" id="ARBA00022777"/>
    </source>
</evidence>
<feature type="domain" description="PAS" evidence="20">
    <location>
        <begin position="1"/>
        <end position="63"/>
    </location>
</feature>
<evidence type="ECO:0000256" key="4">
    <source>
        <dbReference type="ARBA" id="ARBA00012438"/>
    </source>
</evidence>
<feature type="domain" description="PAC" evidence="21">
    <location>
        <begin position="68"/>
        <end position="120"/>
    </location>
</feature>
<keyword evidence="5" id="KW-1003">Cell membrane</keyword>
<feature type="domain" description="PAS" evidence="20">
    <location>
        <begin position="655"/>
        <end position="727"/>
    </location>
</feature>
<dbReference type="InterPro" id="IPR011006">
    <property type="entry name" value="CheY-like_superfamily"/>
</dbReference>
<dbReference type="InterPro" id="IPR001789">
    <property type="entry name" value="Sig_transdc_resp-reg_receiver"/>
</dbReference>
<dbReference type="Gene3D" id="1.10.287.130">
    <property type="match status" value="1"/>
</dbReference>
<dbReference type="EMBL" id="BDGE01000003">
    <property type="protein sequence ID" value="GBE90594.1"/>
    <property type="molecule type" value="Genomic_DNA"/>
</dbReference>
<dbReference type="SUPFAM" id="SSF55874">
    <property type="entry name" value="ATPase domain of HSP90 chaperone/DNA topoisomerase II/histidine kinase"/>
    <property type="match status" value="1"/>
</dbReference>
<accession>A0A2H6LBG6</accession>
<keyword evidence="23" id="KW-1185">Reference proteome</keyword>
<evidence type="ECO:0000256" key="7">
    <source>
        <dbReference type="ARBA" id="ARBA00022553"/>
    </source>
</evidence>
<keyword evidence="10" id="KW-0677">Repeat</keyword>
<dbReference type="FunFam" id="3.30.565.10:FF:000010">
    <property type="entry name" value="Sensor histidine kinase RcsC"/>
    <property type="match status" value="1"/>
</dbReference>
<keyword evidence="7 17" id="KW-0597">Phosphoprotein</keyword>
<dbReference type="SUPFAM" id="SSF55785">
    <property type="entry name" value="PYP-like sensor domain (PAS domain)"/>
    <property type="match status" value="7"/>
</dbReference>
<dbReference type="Pfam" id="PF13426">
    <property type="entry name" value="PAS_9"/>
    <property type="match status" value="3"/>
</dbReference>
<dbReference type="PROSITE" id="PS50110">
    <property type="entry name" value="RESPONSE_REGULATORY"/>
    <property type="match status" value="1"/>
</dbReference>
<dbReference type="InterPro" id="IPR005467">
    <property type="entry name" value="His_kinase_dom"/>
</dbReference>
<dbReference type="InterPro" id="IPR001610">
    <property type="entry name" value="PAC"/>
</dbReference>
<keyword evidence="15" id="KW-0472">Membrane</keyword>
<keyword evidence="6" id="KW-0997">Cell inner membrane</keyword>
<feature type="domain" description="Response regulatory" evidence="19">
    <location>
        <begin position="1174"/>
        <end position="1290"/>
    </location>
</feature>
<evidence type="ECO:0000259" key="20">
    <source>
        <dbReference type="PROSITE" id="PS50112"/>
    </source>
</evidence>
<dbReference type="SUPFAM" id="SSF52172">
    <property type="entry name" value="CheY-like"/>
    <property type="match status" value="1"/>
</dbReference>
<dbReference type="FunFam" id="2.10.70.100:FF:000001">
    <property type="entry name" value="Sensory transduction histidine kinase"/>
    <property type="match status" value="1"/>
</dbReference>
<dbReference type="FunFam" id="3.30.450.20:FF:000099">
    <property type="entry name" value="Sensory box sensor histidine kinase"/>
    <property type="match status" value="1"/>
</dbReference>
<feature type="domain" description="PAC" evidence="21">
    <location>
        <begin position="208"/>
        <end position="260"/>
    </location>
</feature>
<dbReference type="Pfam" id="PF08447">
    <property type="entry name" value="PAS_3"/>
    <property type="match status" value="3"/>
</dbReference>
<keyword evidence="9" id="KW-0812">Transmembrane</keyword>
<keyword evidence="12" id="KW-0418">Kinase</keyword>
<evidence type="ECO:0000256" key="15">
    <source>
        <dbReference type="ARBA" id="ARBA00023136"/>
    </source>
</evidence>
<comment type="subcellular location">
    <subcellularLocation>
        <location evidence="2">Cell inner membrane</location>
        <topology evidence="2">Multi-pass membrane protein</topology>
    </subcellularLocation>
</comment>
<dbReference type="Gene3D" id="2.10.70.100">
    <property type="match status" value="2"/>
</dbReference>
<dbReference type="PRINTS" id="PR00344">
    <property type="entry name" value="BCTRLSENSOR"/>
</dbReference>
<comment type="similarity">
    <text evidence="3">In the N-terminal section; belongs to the phytochrome family.</text>
</comment>
<sequence length="1297" mass="146893">METAYEGIWIFDQDGQTEYVNSQLAQMLGYSVEQMRDRSIFDFLENDAQSEIQQWVEQNQQHHQEAKRQFEVRLHRQDASELWVIVSISSILNEQGKFSGMVAMLTDISERQHSETILAQEQAKRDRESQLLRAMLDILPVGVVISDAKGKFIEINPAVKAIWGENAPFLDDPSQYHEYKGWWADTGKPIAAEEWTLARVLATGETIIGEEIDIESFDGQRKTILNSVVPIRDETGAIINAVAVNVDITERKQAEAKLRQSEATAKARAEELETIMETVPAAVWIAHDPQCHQMTVNRSAYKLMRLQPGSIMTATPASGEYTFPFKIQKNGQDVPLNELPMQQAGLTGQEMEGEFEFVFDEGDVQYIYGKAAPLRDQSGTIRGVLGAFLDITERKQAEEVLRQKQEWLDLAQAVGKIGSFEWNIPTNDNIWSKELEAIYGLQPGEFGGTYEDWKKWVHPDDLAKAHTDIVNSLKSGEFFTDFRVIWRDGSIHWLHARAKVYYDREGKPLRMVGVNVDISDRKQAEEALRQSESRLRQLLESSIIGIIEAEPDKITFANDAFLQMLGYTQADLLAGNLGWQDMTPPEYSELDQAKVEEVFVSGVCTPFEKEYIRKDGSRVPILLGATLLTRNPFKWVCFVLDLSQRKQAETALQESQNRLNLALEAADMGTWDWNIVTGEIHWSTNLERIFGIMPRTFDGRYETFAAMLHPDDVTLVEQAIHRAIYEREEYNLECRFIKPDGQIRWAIVRGCVFYDQTGKPIRMVGVDLDITNRKQAEAALRQSELMFRTLADTMAQMFWITKPDGYHEYFNRRWYDYTGKTLKQAQGEGWLDILHPDDVQNTINTWQDCLQTGKKYEIEFRLRRAVDGEYRWHLGLAFPLRNQDGQIIKWFGSCTDIHEQKLVVEERAQALERERTARIELERANRMKDDFLAIVSHELRSPLNPILGWAKLLKSRRLDAAKTTQALETIERNAKLQARLIEDLLDVSRILRGKLSLNLCTVDLVTTIESALETVRLAAETKSIHLHTEFAVGEVKVEGDPNRLQQIIWNLLTNAVKFTPEGGRVQLQLEKVGNFAQIQVTDTGKGISAEFLPFVFDRFRQADEVTTRKFGGLGLGLAIVRHLVELHGGSVQVTSPGENLGATFTVKLPLMAATTEILTEYPLIENTPNLQGVQIVIVDDDVDTLNLLTFILEQYGARVQAVNSAQEALQAIAQTQPNLLLSDIGMPTMDGYMLIEQVRSTTSASTLPAIALTAFAGEANSQKIISAGFQQHLTKPIEPAELAAVIANIIRISKNDK</sequence>
<comment type="catalytic activity">
    <reaction evidence="1">
        <text>ATP + protein L-histidine = ADP + protein N-phospho-L-histidine.</text>
        <dbReference type="EC" id="2.7.13.3"/>
    </reaction>
</comment>
<dbReference type="Gene3D" id="3.40.50.2300">
    <property type="match status" value="1"/>
</dbReference>
<dbReference type="InterPro" id="IPR036890">
    <property type="entry name" value="HATPase_C_sf"/>
</dbReference>
<dbReference type="InterPro" id="IPR004358">
    <property type="entry name" value="Sig_transdc_His_kin-like_C"/>
</dbReference>
<dbReference type="CDD" id="cd00082">
    <property type="entry name" value="HisKA"/>
    <property type="match status" value="1"/>
</dbReference>
<dbReference type="Pfam" id="PF00072">
    <property type="entry name" value="Response_reg"/>
    <property type="match status" value="1"/>
</dbReference>
<dbReference type="GO" id="GO:0000155">
    <property type="term" value="F:phosphorelay sensor kinase activity"/>
    <property type="evidence" value="ECO:0007669"/>
    <property type="project" value="InterPro"/>
</dbReference>
<evidence type="ECO:0000256" key="9">
    <source>
        <dbReference type="ARBA" id="ARBA00022692"/>
    </source>
</evidence>
<dbReference type="SMART" id="SM00448">
    <property type="entry name" value="REC"/>
    <property type="match status" value="1"/>
</dbReference>
<dbReference type="Pfam" id="PF02518">
    <property type="entry name" value="HATPase_c"/>
    <property type="match status" value="1"/>
</dbReference>
<feature type="domain" description="Histidine kinase" evidence="18">
    <location>
        <begin position="934"/>
        <end position="1152"/>
    </location>
</feature>
<feature type="domain" description="PAS" evidence="20">
    <location>
        <begin position="128"/>
        <end position="164"/>
    </location>
</feature>
<dbReference type="InterPro" id="IPR003594">
    <property type="entry name" value="HATPase_dom"/>
</dbReference>
<dbReference type="SMART" id="SM00091">
    <property type="entry name" value="PAS"/>
    <property type="match status" value="7"/>
</dbReference>
<protein>
    <recommendedName>
        <fullName evidence="16">Circadian input-output histidine kinase CikA</fullName>
        <ecNumber evidence="4">2.7.13.3</ecNumber>
    </recommendedName>
</protein>
<feature type="domain" description="PAS" evidence="20">
    <location>
        <begin position="531"/>
        <end position="602"/>
    </location>
</feature>
<evidence type="ECO:0000256" key="16">
    <source>
        <dbReference type="ARBA" id="ARBA00074306"/>
    </source>
</evidence>
<evidence type="ECO:0000256" key="13">
    <source>
        <dbReference type="ARBA" id="ARBA00022989"/>
    </source>
</evidence>
<evidence type="ECO:0000313" key="23">
    <source>
        <dbReference type="Proteomes" id="UP000236527"/>
    </source>
</evidence>
<evidence type="ECO:0000256" key="10">
    <source>
        <dbReference type="ARBA" id="ARBA00022737"/>
    </source>
</evidence>
<evidence type="ECO:0000256" key="14">
    <source>
        <dbReference type="ARBA" id="ARBA00023012"/>
    </source>
</evidence>
<dbReference type="SUPFAM" id="SSF47384">
    <property type="entry name" value="Homodimeric domain of signal transducing histidine kinase"/>
    <property type="match status" value="1"/>
</dbReference>
<dbReference type="PROSITE" id="PS50109">
    <property type="entry name" value="HIS_KIN"/>
    <property type="match status" value="1"/>
</dbReference>
<dbReference type="InterPro" id="IPR013656">
    <property type="entry name" value="PAS_4"/>
</dbReference>
<evidence type="ECO:0000259" key="18">
    <source>
        <dbReference type="PROSITE" id="PS50109"/>
    </source>
</evidence>
<dbReference type="SMART" id="SM00388">
    <property type="entry name" value="HisKA"/>
    <property type="match status" value="1"/>
</dbReference>
<feature type="domain" description="PAC" evidence="21">
    <location>
        <begin position="856"/>
        <end position="909"/>
    </location>
</feature>
<feature type="domain" description="PAS" evidence="20">
    <location>
        <begin position="783"/>
        <end position="853"/>
    </location>
</feature>
<organism evidence="22 23">
    <name type="scientific">Nostoc cycadae WK-1</name>
    <dbReference type="NCBI Taxonomy" id="1861711"/>
    <lineage>
        <taxon>Bacteria</taxon>
        <taxon>Bacillati</taxon>
        <taxon>Cyanobacteriota</taxon>
        <taxon>Cyanophyceae</taxon>
        <taxon>Nostocales</taxon>
        <taxon>Nostocaceae</taxon>
        <taxon>Nostoc</taxon>
    </lineage>
</organism>
<feature type="modified residue" description="4-aspartylphosphate" evidence="17">
    <location>
        <position position="1223"/>
    </location>
</feature>
<dbReference type="InterPro" id="IPR052162">
    <property type="entry name" value="Sensor_kinase/Photoreceptor"/>
</dbReference>
<evidence type="ECO:0000256" key="17">
    <source>
        <dbReference type="PROSITE-ProRule" id="PRU00169"/>
    </source>
</evidence>
<dbReference type="InterPro" id="IPR000700">
    <property type="entry name" value="PAS-assoc_C"/>
</dbReference>
<dbReference type="Pfam" id="PF08448">
    <property type="entry name" value="PAS_4"/>
    <property type="match status" value="1"/>
</dbReference>
<evidence type="ECO:0000259" key="21">
    <source>
        <dbReference type="PROSITE" id="PS50113"/>
    </source>
</evidence>
<feature type="domain" description="PAC" evidence="21">
    <location>
        <begin position="605"/>
        <end position="654"/>
    </location>
</feature>
<dbReference type="SMART" id="SM00387">
    <property type="entry name" value="HATPase_c"/>
    <property type="match status" value="1"/>
</dbReference>
<dbReference type="Gene3D" id="3.30.565.10">
    <property type="entry name" value="Histidine kinase-like ATPase, C-terminal domain"/>
    <property type="match status" value="1"/>
</dbReference>
<evidence type="ECO:0000256" key="11">
    <source>
        <dbReference type="ARBA" id="ARBA00022741"/>
    </source>
</evidence>
<dbReference type="PANTHER" id="PTHR43304:SF1">
    <property type="entry name" value="PAC DOMAIN-CONTAINING PROTEIN"/>
    <property type="match status" value="1"/>
</dbReference>
<dbReference type="Pfam" id="PF00512">
    <property type="entry name" value="HisKA"/>
    <property type="match status" value="1"/>
</dbReference>
<keyword evidence="13" id="KW-1133">Transmembrane helix</keyword>
<dbReference type="CDD" id="cd17580">
    <property type="entry name" value="REC_2_DhkD-like"/>
    <property type="match status" value="1"/>
</dbReference>
<dbReference type="InterPro" id="IPR036097">
    <property type="entry name" value="HisK_dim/P_sf"/>
</dbReference>
<dbReference type="InterPro" id="IPR000014">
    <property type="entry name" value="PAS"/>
</dbReference>
<name>A0A2H6LBG6_9NOSO</name>
<dbReference type="InterPro" id="IPR013655">
    <property type="entry name" value="PAS_fold_3"/>
</dbReference>
<evidence type="ECO:0000259" key="19">
    <source>
        <dbReference type="PROSITE" id="PS50110"/>
    </source>
</evidence>
<dbReference type="Proteomes" id="UP000236527">
    <property type="component" value="Unassembled WGS sequence"/>
</dbReference>
<proteinExistence type="inferred from homology"/>
<evidence type="ECO:0000256" key="6">
    <source>
        <dbReference type="ARBA" id="ARBA00022519"/>
    </source>
</evidence>
<dbReference type="CDD" id="cd00130">
    <property type="entry name" value="PAS"/>
    <property type="match status" value="5"/>
</dbReference>
<reference evidence="23" key="1">
    <citation type="journal article" date="2018" name="Genome Announc.">
        <title>Draft Genome Sequence of the Nitrogen-Fixing and Hormogonia-Inducing Cyanobacterium Nostoc cycadae Strain WK-1, Isolated from the Coralloid Roots of Cycas revoluta.</title>
        <authorList>
            <person name="Kanesaki Y."/>
            <person name="Hirose M."/>
            <person name="Hirose Y."/>
            <person name="Fujisawa T."/>
            <person name="Nakamura Y."/>
            <person name="Watanabe S."/>
            <person name="Matsunaga S."/>
            <person name="Uchida H."/>
            <person name="Murakami A."/>
        </authorList>
    </citation>
    <scope>NUCLEOTIDE SEQUENCE [LARGE SCALE GENOMIC DNA]</scope>
    <source>
        <strain evidence="23">WK-1</strain>
    </source>
</reference>
<keyword evidence="11" id="KW-0547">Nucleotide-binding</keyword>
<dbReference type="GO" id="GO:0005886">
    <property type="term" value="C:plasma membrane"/>
    <property type="evidence" value="ECO:0007669"/>
    <property type="project" value="UniProtKB-SubCell"/>
</dbReference>
<dbReference type="PROSITE" id="PS50113">
    <property type="entry name" value="PAC"/>
    <property type="match status" value="7"/>
</dbReference>
<dbReference type="EC" id="2.7.13.3" evidence="4"/>
<feature type="domain" description="PAC" evidence="21">
    <location>
        <begin position="351"/>
        <end position="403"/>
    </location>
</feature>
<evidence type="ECO:0000256" key="8">
    <source>
        <dbReference type="ARBA" id="ARBA00022679"/>
    </source>
</evidence>
<evidence type="ECO:0000256" key="1">
    <source>
        <dbReference type="ARBA" id="ARBA00000085"/>
    </source>
</evidence>
<comment type="caution">
    <text evidence="22">The sequence shown here is derived from an EMBL/GenBank/DDBJ whole genome shotgun (WGS) entry which is preliminary data.</text>
</comment>
<dbReference type="Gene3D" id="3.30.450.20">
    <property type="entry name" value="PAS domain"/>
    <property type="match status" value="7"/>
</dbReference>
<dbReference type="InterPro" id="IPR035965">
    <property type="entry name" value="PAS-like_dom_sf"/>
</dbReference>